<dbReference type="eggNOG" id="KOG1208">
    <property type="taxonomic scope" value="Eukaryota"/>
</dbReference>
<evidence type="ECO:0000256" key="2">
    <source>
        <dbReference type="ARBA" id="ARBA00023002"/>
    </source>
</evidence>
<reference evidence="4" key="3">
    <citation type="submission" date="2016-03" db="UniProtKB">
        <authorList>
            <consortium name="EnsemblProtists"/>
        </authorList>
    </citation>
    <scope>IDENTIFICATION</scope>
</reference>
<dbReference type="Pfam" id="PF00106">
    <property type="entry name" value="adh_short"/>
    <property type="match status" value="1"/>
</dbReference>
<evidence type="ECO:0000313" key="5">
    <source>
        <dbReference type="Proteomes" id="UP000011087"/>
    </source>
</evidence>
<evidence type="ECO:0000313" key="4">
    <source>
        <dbReference type="EnsemblProtists" id="EKX53712"/>
    </source>
</evidence>
<evidence type="ECO:0008006" key="6">
    <source>
        <dbReference type="Google" id="ProtNLM"/>
    </source>
</evidence>
<evidence type="ECO:0000313" key="3">
    <source>
        <dbReference type="EMBL" id="EKX53712.1"/>
    </source>
</evidence>
<dbReference type="HOGENOM" id="CLU_010194_44_2_1"/>
<name>L1JZC3_GUITC</name>
<dbReference type="PRINTS" id="PR00081">
    <property type="entry name" value="GDHRDH"/>
</dbReference>
<dbReference type="SUPFAM" id="SSF51735">
    <property type="entry name" value="NAD(P)-binding Rossmann-fold domains"/>
    <property type="match status" value="1"/>
</dbReference>
<sequence>MRNQAALAMSALQLFTPAMLAVGIFLLKSIISPTLGVVPVDMTGQVVIVTGGNSGCGLETVRMLAGWNATVIMACRDEKRGEMAAKDVRSSLSPSSKGEVLVWKLDLESFDSIRTFAQKFRASGMQLNVLINNAGVRYHALEITQDGIELHYQRRMKESVEGVYGDTKLMQVVISREMDRRLSEYGINSYAVHPGEISHLSAIMLQTFLVLTRPLLARDPMQGAMTQVYAATSRELEGRGGLYLDNCKVATASTLSQDAALAKWLWNTSMDLISV</sequence>
<dbReference type="EnsemblProtists" id="EKX53712">
    <property type="protein sequence ID" value="EKX53712"/>
    <property type="gene ID" value="GUITHDRAFT_100684"/>
</dbReference>
<dbReference type="OrthoDB" id="191139at2759"/>
<dbReference type="GO" id="GO:0016491">
    <property type="term" value="F:oxidoreductase activity"/>
    <property type="evidence" value="ECO:0007669"/>
    <property type="project" value="UniProtKB-KW"/>
</dbReference>
<dbReference type="PANTHER" id="PTHR24320:SF148">
    <property type="entry name" value="NAD(P)-BINDING ROSSMANN-FOLD SUPERFAMILY PROTEIN"/>
    <property type="match status" value="1"/>
</dbReference>
<organism evidence="3">
    <name type="scientific">Guillardia theta (strain CCMP2712)</name>
    <name type="common">Cryptophyte</name>
    <dbReference type="NCBI Taxonomy" id="905079"/>
    <lineage>
        <taxon>Eukaryota</taxon>
        <taxon>Cryptophyceae</taxon>
        <taxon>Pyrenomonadales</taxon>
        <taxon>Geminigeraceae</taxon>
        <taxon>Guillardia</taxon>
    </lineage>
</organism>
<dbReference type="Gene3D" id="3.40.50.720">
    <property type="entry name" value="NAD(P)-binding Rossmann-like Domain"/>
    <property type="match status" value="2"/>
</dbReference>
<dbReference type="GeneID" id="17310531"/>
<dbReference type="InterPro" id="IPR036291">
    <property type="entry name" value="NAD(P)-bd_dom_sf"/>
</dbReference>
<dbReference type="OMA" id="AKTACIW"/>
<protein>
    <recommendedName>
        <fullName evidence="6">Retinol dehydrogenase 12</fullName>
    </recommendedName>
</protein>
<comment type="similarity">
    <text evidence="1">Belongs to the short-chain dehydrogenases/reductases (SDR) family.</text>
</comment>
<reference evidence="5" key="2">
    <citation type="submission" date="2012-11" db="EMBL/GenBank/DDBJ databases">
        <authorList>
            <person name="Kuo A."/>
            <person name="Curtis B.A."/>
            <person name="Tanifuji G."/>
            <person name="Burki F."/>
            <person name="Gruber A."/>
            <person name="Irimia M."/>
            <person name="Maruyama S."/>
            <person name="Arias M.C."/>
            <person name="Ball S.G."/>
            <person name="Gile G.H."/>
            <person name="Hirakawa Y."/>
            <person name="Hopkins J.F."/>
            <person name="Rensing S.A."/>
            <person name="Schmutz J."/>
            <person name="Symeonidi A."/>
            <person name="Elias M."/>
            <person name="Eveleigh R.J."/>
            <person name="Herman E.K."/>
            <person name="Klute M.J."/>
            <person name="Nakayama T."/>
            <person name="Obornik M."/>
            <person name="Reyes-Prieto A."/>
            <person name="Armbrust E.V."/>
            <person name="Aves S.J."/>
            <person name="Beiko R.G."/>
            <person name="Coutinho P."/>
            <person name="Dacks J.B."/>
            <person name="Durnford D.G."/>
            <person name="Fast N.M."/>
            <person name="Green B.R."/>
            <person name="Grisdale C."/>
            <person name="Hempe F."/>
            <person name="Henrissat B."/>
            <person name="Hoppner M.P."/>
            <person name="Ishida K.-I."/>
            <person name="Kim E."/>
            <person name="Koreny L."/>
            <person name="Kroth P.G."/>
            <person name="Liu Y."/>
            <person name="Malik S.-B."/>
            <person name="Maier U.G."/>
            <person name="McRose D."/>
            <person name="Mock T."/>
            <person name="Neilson J.A."/>
            <person name="Onodera N.T."/>
            <person name="Poole A.M."/>
            <person name="Pritham E.J."/>
            <person name="Richards T.A."/>
            <person name="Rocap G."/>
            <person name="Roy S.W."/>
            <person name="Sarai C."/>
            <person name="Schaack S."/>
            <person name="Shirato S."/>
            <person name="Slamovits C.H."/>
            <person name="Spencer D.F."/>
            <person name="Suzuki S."/>
            <person name="Worden A.Z."/>
            <person name="Zauner S."/>
            <person name="Barry K."/>
            <person name="Bell C."/>
            <person name="Bharti A.K."/>
            <person name="Crow J.A."/>
            <person name="Grimwood J."/>
            <person name="Kramer R."/>
            <person name="Lindquist E."/>
            <person name="Lucas S."/>
            <person name="Salamov A."/>
            <person name="McFadden G.I."/>
            <person name="Lane C.E."/>
            <person name="Keeling P.J."/>
            <person name="Gray M.W."/>
            <person name="Grigoriev I.V."/>
            <person name="Archibald J.M."/>
        </authorList>
    </citation>
    <scope>NUCLEOTIDE SEQUENCE</scope>
    <source>
        <strain evidence="5">CCMP2712</strain>
    </source>
</reference>
<keyword evidence="2" id="KW-0560">Oxidoreductase</keyword>
<dbReference type="PaxDb" id="55529-EKX53712"/>
<dbReference type="RefSeq" id="XP_005840692.1">
    <property type="nucleotide sequence ID" value="XM_005840635.1"/>
</dbReference>
<dbReference type="PANTHER" id="PTHR24320">
    <property type="entry name" value="RETINOL DEHYDROGENASE"/>
    <property type="match status" value="1"/>
</dbReference>
<proteinExistence type="inferred from homology"/>
<dbReference type="KEGG" id="gtt:GUITHDRAFT_100684"/>
<accession>L1JZC3</accession>
<keyword evidence="5" id="KW-1185">Reference proteome</keyword>
<gene>
    <name evidence="3" type="ORF">GUITHDRAFT_100684</name>
</gene>
<evidence type="ECO:0000256" key="1">
    <source>
        <dbReference type="ARBA" id="ARBA00006484"/>
    </source>
</evidence>
<dbReference type="InterPro" id="IPR002347">
    <property type="entry name" value="SDR_fam"/>
</dbReference>
<reference evidence="3 5" key="1">
    <citation type="journal article" date="2012" name="Nature">
        <title>Algal genomes reveal evolutionary mosaicism and the fate of nucleomorphs.</title>
        <authorList>
            <consortium name="DOE Joint Genome Institute"/>
            <person name="Curtis B.A."/>
            <person name="Tanifuji G."/>
            <person name="Burki F."/>
            <person name="Gruber A."/>
            <person name="Irimia M."/>
            <person name="Maruyama S."/>
            <person name="Arias M.C."/>
            <person name="Ball S.G."/>
            <person name="Gile G.H."/>
            <person name="Hirakawa Y."/>
            <person name="Hopkins J.F."/>
            <person name="Kuo A."/>
            <person name="Rensing S.A."/>
            <person name="Schmutz J."/>
            <person name="Symeonidi A."/>
            <person name="Elias M."/>
            <person name="Eveleigh R.J."/>
            <person name="Herman E.K."/>
            <person name="Klute M.J."/>
            <person name="Nakayama T."/>
            <person name="Obornik M."/>
            <person name="Reyes-Prieto A."/>
            <person name="Armbrust E.V."/>
            <person name="Aves S.J."/>
            <person name="Beiko R.G."/>
            <person name="Coutinho P."/>
            <person name="Dacks J.B."/>
            <person name="Durnford D.G."/>
            <person name="Fast N.M."/>
            <person name="Green B.R."/>
            <person name="Grisdale C.J."/>
            <person name="Hempel F."/>
            <person name="Henrissat B."/>
            <person name="Hoppner M.P."/>
            <person name="Ishida K."/>
            <person name="Kim E."/>
            <person name="Koreny L."/>
            <person name="Kroth P.G."/>
            <person name="Liu Y."/>
            <person name="Malik S.B."/>
            <person name="Maier U.G."/>
            <person name="McRose D."/>
            <person name="Mock T."/>
            <person name="Neilson J.A."/>
            <person name="Onodera N.T."/>
            <person name="Poole A.M."/>
            <person name="Pritham E.J."/>
            <person name="Richards T.A."/>
            <person name="Rocap G."/>
            <person name="Roy S.W."/>
            <person name="Sarai C."/>
            <person name="Schaack S."/>
            <person name="Shirato S."/>
            <person name="Slamovits C.H."/>
            <person name="Spencer D.F."/>
            <person name="Suzuki S."/>
            <person name="Worden A.Z."/>
            <person name="Zauner S."/>
            <person name="Barry K."/>
            <person name="Bell C."/>
            <person name="Bharti A.K."/>
            <person name="Crow J.A."/>
            <person name="Grimwood J."/>
            <person name="Kramer R."/>
            <person name="Lindquist E."/>
            <person name="Lucas S."/>
            <person name="Salamov A."/>
            <person name="McFadden G.I."/>
            <person name="Lane C.E."/>
            <person name="Keeling P.J."/>
            <person name="Gray M.W."/>
            <person name="Grigoriev I.V."/>
            <person name="Archibald J.M."/>
        </authorList>
    </citation>
    <scope>NUCLEOTIDE SEQUENCE</scope>
    <source>
        <strain evidence="3 5">CCMP2712</strain>
    </source>
</reference>
<dbReference type="STRING" id="905079.L1JZC3"/>
<dbReference type="Proteomes" id="UP000011087">
    <property type="component" value="Unassembled WGS sequence"/>
</dbReference>
<dbReference type="AlphaFoldDB" id="L1JZC3"/>
<dbReference type="EMBL" id="JH992969">
    <property type="protein sequence ID" value="EKX53712.1"/>
    <property type="molecule type" value="Genomic_DNA"/>
</dbReference>